<protein>
    <submittedName>
        <fullName evidence="1">Uncharacterized protein</fullName>
    </submittedName>
</protein>
<dbReference type="EMBL" id="DAKRPA010000013">
    <property type="protein sequence ID" value="DBA03939.1"/>
    <property type="molecule type" value="Genomic_DNA"/>
</dbReference>
<reference evidence="1" key="2">
    <citation type="journal article" date="2023" name="Microbiol Resour">
        <title>Decontamination and Annotation of the Draft Genome Sequence of the Oomycete Lagenidium giganteum ARSEF 373.</title>
        <authorList>
            <person name="Morgan W.R."/>
            <person name="Tartar A."/>
        </authorList>
    </citation>
    <scope>NUCLEOTIDE SEQUENCE</scope>
    <source>
        <strain evidence="1">ARSEF 373</strain>
    </source>
</reference>
<accession>A0AAV2ZD63</accession>
<dbReference type="AlphaFoldDB" id="A0AAV2ZD63"/>
<comment type="caution">
    <text evidence="1">The sequence shown here is derived from an EMBL/GenBank/DDBJ whole genome shotgun (WGS) entry which is preliminary data.</text>
</comment>
<evidence type="ECO:0000313" key="1">
    <source>
        <dbReference type="EMBL" id="DBA03939.1"/>
    </source>
</evidence>
<evidence type="ECO:0000313" key="2">
    <source>
        <dbReference type="Proteomes" id="UP001146120"/>
    </source>
</evidence>
<proteinExistence type="predicted"/>
<dbReference type="Proteomes" id="UP001146120">
    <property type="component" value="Unassembled WGS sequence"/>
</dbReference>
<keyword evidence="2" id="KW-1185">Reference proteome</keyword>
<name>A0AAV2ZD63_9STRA</name>
<gene>
    <name evidence="1" type="ORF">N0F65_010592</name>
</gene>
<sequence>MFLHPNAQPFAPSMTACASIQKTAAVSKRELTSAGHVSLHRGSRRAWMKPTHPTVNADGDVDLDAPQPVFEFVQAPRFACWDQATLVECVRQRRQYEEKILTRCASTGEVYELSHAYSTISHGMCCAKNARQPRFGNHAPLLGAENAHIPDLDKLFKDKLRMDLKEEDTDARVLNYFVLFYQIVEEHGLEDMLGGRQVTGKGDEERMKLRCKFLVSQIAPEMLKVEVERLAIVHPKLKEDDLLLYTTLEERARELPHCCSGDEER</sequence>
<reference evidence="1" key="1">
    <citation type="submission" date="2022-11" db="EMBL/GenBank/DDBJ databases">
        <authorList>
            <person name="Morgan W.R."/>
            <person name="Tartar A."/>
        </authorList>
    </citation>
    <scope>NUCLEOTIDE SEQUENCE</scope>
    <source>
        <strain evidence="1">ARSEF 373</strain>
    </source>
</reference>
<organism evidence="1 2">
    <name type="scientific">Lagenidium giganteum</name>
    <dbReference type="NCBI Taxonomy" id="4803"/>
    <lineage>
        <taxon>Eukaryota</taxon>
        <taxon>Sar</taxon>
        <taxon>Stramenopiles</taxon>
        <taxon>Oomycota</taxon>
        <taxon>Peronosporomycetes</taxon>
        <taxon>Pythiales</taxon>
        <taxon>Pythiaceae</taxon>
    </lineage>
</organism>